<keyword evidence="7" id="KW-0175">Coiled coil</keyword>
<keyword evidence="2" id="KW-1003">Cell membrane</keyword>
<feature type="transmembrane region" description="Helical" evidence="8">
    <location>
        <begin position="27"/>
        <end position="46"/>
    </location>
</feature>
<proteinExistence type="predicted"/>
<name>A0ABY8QGV2_9RHOB</name>
<dbReference type="InterPro" id="IPR051800">
    <property type="entry name" value="PqiA-PqiB_transport"/>
</dbReference>
<protein>
    <submittedName>
        <fullName evidence="10">MlaD family protein</fullName>
    </submittedName>
</protein>
<keyword evidence="4 8" id="KW-0812">Transmembrane</keyword>
<comment type="subcellular location">
    <subcellularLocation>
        <location evidence="1">Cell inner membrane</location>
    </subcellularLocation>
</comment>
<evidence type="ECO:0000256" key="7">
    <source>
        <dbReference type="SAM" id="Coils"/>
    </source>
</evidence>
<evidence type="ECO:0000313" key="11">
    <source>
        <dbReference type="Proteomes" id="UP001241605"/>
    </source>
</evidence>
<dbReference type="InterPro" id="IPR003399">
    <property type="entry name" value="Mce/MlaD"/>
</dbReference>
<dbReference type="RefSeq" id="WP_282300390.1">
    <property type="nucleotide sequence ID" value="NZ_CP124616.1"/>
</dbReference>
<evidence type="ECO:0000256" key="5">
    <source>
        <dbReference type="ARBA" id="ARBA00022989"/>
    </source>
</evidence>
<evidence type="ECO:0000256" key="6">
    <source>
        <dbReference type="ARBA" id="ARBA00023136"/>
    </source>
</evidence>
<organism evidence="10 11">
    <name type="scientific">Tropicibacter oceani</name>
    <dbReference type="NCBI Taxonomy" id="3058420"/>
    <lineage>
        <taxon>Bacteria</taxon>
        <taxon>Pseudomonadati</taxon>
        <taxon>Pseudomonadota</taxon>
        <taxon>Alphaproteobacteria</taxon>
        <taxon>Rhodobacterales</taxon>
        <taxon>Roseobacteraceae</taxon>
        <taxon>Tropicibacter</taxon>
    </lineage>
</organism>
<dbReference type="EMBL" id="CP124616">
    <property type="protein sequence ID" value="WGW03760.1"/>
    <property type="molecule type" value="Genomic_DNA"/>
</dbReference>
<feature type="coiled-coil region" evidence="7">
    <location>
        <begin position="615"/>
        <end position="642"/>
    </location>
</feature>
<dbReference type="PANTHER" id="PTHR30462:SF0">
    <property type="entry name" value="INTERMEMBRANE TRANSPORT PROTEIN YEBT"/>
    <property type="match status" value="1"/>
</dbReference>
<evidence type="ECO:0000256" key="1">
    <source>
        <dbReference type="ARBA" id="ARBA00004533"/>
    </source>
</evidence>
<sequence length="815" mass="84867">MNDDSTPRVGTPGEVPLKPAVDKPSGVSLIWVIPAIAILAAIGVAWQNYTSRGPLIQVTFARADGVRPLETELRYRDIPVGLVEDVHFSDDLGQVVAEIRLDKDIAPNVDADAEFWIVRPKVTAQGVSGLDTVLSGVYINGSWDGEPGPAKTAFQGAENAPLLALGEAGVTFTLRSDTGLPAEGTPILYRGVQVGRIGRTELTPEGLAVQAQAVILEPHTSLVSSSSRFWDISGFSLSLDSSGASLNFTSLASLISGGMTFETLASGGQPLSADSEFTLHPNEDTAREEFLLEGDGSTVSLMMVFEENIAGLQAGAPVTLGGLRLGEVETISGIVDQARFGDNEARLLATVRLNPGRLGLETGGDDSIFLEYLDERIAEGLRARLTNASILTGGLKVELILDDTAPQATLDRDASPYPRIPTAPSSVTNVAASAQGLIQRIDALPVEELMDEIINTLADIRGVVGSEEIQAAPEALLATLESVRKLAESEEVAALPAQVGALADGLNAASDKLNVLLGQVQDEAVVAAVSELIASLDSAAQTLPGLAESAGAVLGKAEALPLDDLSAQLSALVGNADALLTNPDLTALPGDLRAAMDGLRSVVESGEFTALPGQVGDLATSLQQASDKLNALLEEAQQERIVAAMSEVITSFGTTADRLPGLADQASAVLSDAENLSLDELAAQARDLLASIDTVVNQDSTRQLPSELNGALAELRLALEELRNGGVVANANAALASAREAAEAVAEASRSLPALSDRLRAVATQAGTTISDFGRGSDFGRELSGAIRQIDAAAQSIDRLARQIQRNPNSLITGR</sequence>
<evidence type="ECO:0000256" key="2">
    <source>
        <dbReference type="ARBA" id="ARBA00022475"/>
    </source>
</evidence>
<evidence type="ECO:0000256" key="8">
    <source>
        <dbReference type="SAM" id="Phobius"/>
    </source>
</evidence>
<evidence type="ECO:0000256" key="3">
    <source>
        <dbReference type="ARBA" id="ARBA00022519"/>
    </source>
</evidence>
<dbReference type="Proteomes" id="UP001241605">
    <property type="component" value="Chromosome"/>
</dbReference>
<feature type="domain" description="Mce/MlaD" evidence="9">
    <location>
        <begin position="53"/>
        <end position="139"/>
    </location>
</feature>
<evidence type="ECO:0000256" key="4">
    <source>
        <dbReference type="ARBA" id="ARBA00022692"/>
    </source>
</evidence>
<keyword evidence="11" id="KW-1185">Reference proteome</keyword>
<keyword evidence="6 8" id="KW-0472">Membrane</keyword>
<dbReference type="PANTHER" id="PTHR30462">
    <property type="entry name" value="INTERMEMBRANE TRANSPORT PROTEIN PQIB-RELATED"/>
    <property type="match status" value="1"/>
</dbReference>
<evidence type="ECO:0000313" key="10">
    <source>
        <dbReference type="EMBL" id="WGW03760.1"/>
    </source>
</evidence>
<dbReference type="Pfam" id="PF02470">
    <property type="entry name" value="MlaD"/>
    <property type="match status" value="1"/>
</dbReference>
<evidence type="ECO:0000259" key="9">
    <source>
        <dbReference type="Pfam" id="PF02470"/>
    </source>
</evidence>
<accession>A0ABY8QGV2</accession>
<gene>
    <name evidence="10" type="ORF">QF118_17870</name>
</gene>
<keyword evidence="5 8" id="KW-1133">Transmembrane helix</keyword>
<keyword evidence="3" id="KW-0997">Cell inner membrane</keyword>
<reference evidence="10 11" key="1">
    <citation type="submission" date="2023-05" db="EMBL/GenBank/DDBJ databases">
        <title>YMD87, complete Genome.</title>
        <authorList>
            <person name="Zhang J."/>
            <person name="Xu X."/>
        </authorList>
    </citation>
    <scope>NUCLEOTIDE SEQUENCE [LARGE SCALE GENOMIC DNA]</scope>
    <source>
        <strain evidence="10 11">YMD87</strain>
    </source>
</reference>